<name>A0A3G1KP17_FORW1</name>
<evidence type="ECO:0000313" key="2">
    <source>
        <dbReference type="Proteomes" id="UP000323521"/>
    </source>
</evidence>
<evidence type="ECO:0000313" key="1">
    <source>
        <dbReference type="EMBL" id="ATW24176.1"/>
    </source>
</evidence>
<dbReference type="EMBL" id="CP017634">
    <property type="protein sequence ID" value="ATW24176.1"/>
    <property type="molecule type" value="Genomic_DNA"/>
</dbReference>
<accession>A0A3G1KP17</accession>
<protein>
    <submittedName>
        <fullName evidence="1">Uncharacterized protein</fullName>
    </submittedName>
</protein>
<dbReference type="Proteomes" id="UP000323521">
    <property type="component" value="Chromosome"/>
</dbReference>
<dbReference type="AlphaFoldDB" id="A0A3G1KP17"/>
<organism evidence="1 2">
    <name type="scientific">Formimonas warabiya</name>
    <dbReference type="NCBI Taxonomy" id="1761012"/>
    <lineage>
        <taxon>Bacteria</taxon>
        <taxon>Bacillati</taxon>
        <taxon>Bacillota</taxon>
        <taxon>Clostridia</taxon>
        <taxon>Eubacteriales</taxon>
        <taxon>Peptococcaceae</taxon>
        <taxon>Candidatus Formimonas</taxon>
    </lineage>
</organism>
<dbReference type="RefSeq" id="WP_148133353.1">
    <property type="nucleotide sequence ID" value="NZ_CP017634.1"/>
</dbReference>
<reference evidence="1 2" key="1">
    <citation type="submission" date="2016-10" db="EMBL/GenBank/DDBJ databases">
        <title>Complete Genome Sequence of Peptococcaceae strain DCMF.</title>
        <authorList>
            <person name="Edwards R.J."/>
            <person name="Holland S.I."/>
            <person name="Deshpande N.P."/>
            <person name="Wong Y.K."/>
            <person name="Ertan H."/>
            <person name="Manefield M."/>
            <person name="Russell T.L."/>
            <person name="Lee M.J."/>
        </authorList>
    </citation>
    <scope>NUCLEOTIDE SEQUENCE [LARGE SCALE GENOMIC DNA]</scope>
    <source>
        <strain evidence="1 2">DCMF</strain>
    </source>
</reference>
<gene>
    <name evidence="1" type="ORF">DCMF_04700</name>
</gene>
<dbReference type="KEGG" id="fwa:DCMF_04700"/>
<proteinExistence type="predicted"/>
<keyword evidence="2" id="KW-1185">Reference proteome</keyword>
<sequence length="144" mass="17263">MNVTNKIKELIESLTALTKQKKIEWNTIAEYMEENRNEVLRYLIINNNRYYDSNWREPHLNEYYSYCAPFMEGLVYIFMYHNYPSESRYFILSVQNKKVSQIIPLNTAETFQNELENLVFYISNEFDNIDSFVDLIIAKGKSPE</sequence>